<evidence type="ECO:0000259" key="1">
    <source>
        <dbReference type="Pfam" id="PF22768"/>
    </source>
</evidence>
<reference evidence="2 3" key="1">
    <citation type="submission" date="2023-02" db="EMBL/GenBank/DDBJ databases">
        <title>Comparative genome analysis of Eubacterium limosum species.</title>
        <authorList>
            <person name="Bak J.E."/>
        </authorList>
    </citation>
    <scope>NUCLEOTIDE SEQUENCE [LARGE SCALE GENOMIC DNA]</scope>
    <source>
        <strain evidence="2 3">KGMB01548</strain>
    </source>
</reference>
<dbReference type="Gene3D" id="2.40.30.200">
    <property type="match status" value="1"/>
</dbReference>
<dbReference type="RefSeq" id="WP_274703055.1">
    <property type="nucleotide sequence ID" value="NZ_JAQSVD010000020.1"/>
</dbReference>
<dbReference type="Pfam" id="PF22768">
    <property type="entry name" value="SPP1_Dit"/>
    <property type="match status" value="1"/>
</dbReference>
<keyword evidence="3" id="KW-1185">Reference proteome</keyword>
<accession>A0ABT5UV11</accession>
<dbReference type="Proteomes" id="UP001215087">
    <property type="component" value="Unassembled WGS sequence"/>
</dbReference>
<evidence type="ECO:0000313" key="2">
    <source>
        <dbReference type="EMBL" id="MDE1472797.1"/>
    </source>
</evidence>
<protein>
    <submittedName>
        <fullName evidence="2">Phage tail family protein</fullName>
    </submittedName>
</protein>
<organism evidence="2 3">
    <name type="scientific">Eubacterium limosum</name>
    <dbReference type="NCBI Taxonomy" id="1736"/>
    <lineage>
        <taxon>Bacteria</taxon>
        <taxon>Bacillati</taxon>
        <taxon>Bacillota</taxon>
        <taxon>Clostridia</taxon>
        <taxon>Eubacteriales</taxon>
        <taxon>Eubacteriaceae</taxon>
        <taxon>Eubacterium</taxon>
    </lineage>
</organism>
<name>A0ABT5UV11_EUBLI</name>
<dbReference type="EMBL" id="JAQSVD010000020">
    <property type="protein sequence ID" value="MDE1472797.1"/>
    <property type="molecule type" value="Genomic_DNA"/>
</dbReference>
<evidence type="ECO:0000313" key="3">
    <source>
        <dbReference type="Proteomes" id="UP001215087"/>
    </source>
</evidence>
<dbReference type="InterPro" id="IPR006520">
    <property type="entry name" value="Dit_BPSPP_N"/>
</dbReference>
<comment type="caution">
    <text evidence="2">The sequence shown here is derived from an EMBL/GenBank/DDBJ whole genome shotgun (WGS) entry which is preliminary data.</text>
</comment>
<gene>
    <name evidence="2" type="ORF">PTZ04_21275</name>
</gene>
<dbReference type="InterPro" id="IPR054738">
    <property type="entry name" value="Siphovirus-type_tail_C"/>
</dbReference>
<proteinExistence type="predicted"/>
<dbReference type="NCBIfam" id="TIGR01633">
    <property type="entry name" value="phi3626_gp14_N"/>
    <property type="match status" value="1"/>
</dbReference>
<feature type="domain" description="Siphovirus-type tail component C-terminal" evidence="1">
    <location>
        <begin position="450"/>
        <end position="512"/>
    </location>
</feature>
<sequence length="513" mass="57676">MYAFKDTVDKQAGIMSLCSEAVSLDGAFIEEHVQGYRTLSVSGRESLEYSISDEDRPVGMDGMEYYGKRQGGRTLTVRFALSGADAATFMTRFRELKDFCKGEDRVIRFADEPNAHYTGTLLSLDAPEPGRLSIIGEMQFYCADPYLESDLITTVQAQMEEGKLVAHVNNDGSGSVYPVYRIKHKAENGYIGIVQTGGAFEMGNIEEADGSTYQQSEALVSISRFFDLQDDHGVNYMHPYHVMSGTLTAQSINNEKRLCLNDLGPEIDGRWIGGMRTLTIPADSEGVFGARNFYCYLNHWFETGLMGQTAEQSIAFLTADNKVICGYSLFKADMTGNTACLEMWANGKVLRSIAFTPSYLDAQNPFTAHGGHSDVRKEEDKVTFFWGGSYPSFTVPEIKNMECHKIQIAFTQYSKRGKGNNYVTRNYLDSVEYRKLNVDKWKDEPNRYPNTSEIVVNCEADSITVNGLPRNEEMVTGSAFYPLPPGETDIEFYTSSWCKEQPEVTVEYRKRWL</sequence>